<evidence type="ECO:0000313" key="3">
    <source>
        <dbReference type="Proteomes" id="UP000215335"/>
    </source>
</evidence>
<reference evidence="2 3" key="1">
    <citation type="journal article" date="2017" name="Curr. Biol.">
        <title>The Evolution of Venom by Co-option of Single-Copy Genes.</title>
        <authorList>
            <person name="Martinson E.O."/>
            <person name="Mrinalini"/>
            <person name="Kelkar Y.D."/>
            <person name="Chang C.H."/>
            <person name="Werren J.H."/>
        </authorList>
    </citation>
    <scope>NUCLEOTIDE SEQUENCE [LARGE SCALE GENOMIC DNA]</scope>
    <source>
        <strain evidence="2 3">Alberta</strain>
        <tissue evidence="2">Whole body</tissue>
    </source>
</reference>
<feature type="non-terminal residue" evidence="2">
    <location>
        <position position="1"/>
    </location>
</feature>
<protein>
    <submittedName>
        <fullName evidence="2">Uncharacterized protein</fullName>
    </submittedName>
</protein>
<name>A0A232FJX0_9HYME</name>
<proteinExistence type="predicted"/>
<organism evidence="2 3">
    <name type="scientific">Trichomalopsis sarcophagae</name>
    <dbReference type="NCBI Taxonomy" id="543379"/>
    <lineage>
        <taxon>Eukaryota</taxon>
        <taxon>Metazoa</taxon>
        <taxon>Ecdysozoa</taxon>
        <taxon>Arthropoda</taxon>
        <taxon>Hexapoda</taxon>
        <taxon>Insecta</taxon>
        <taxon>Pterygota</taxon>
        <taxon>Neoptera</taxon>
        <taxon>Endopterygota</taxon>
        <taxon>Hymenoptera</taxon>
        <taxon>Apocrita</taxon>
        <taxon>Proctotrupomorpha</taxon>
        <taxon>Chalcidoidea</taxon>
        <taxon>Pteromalidae</taxon>
        <taxon>Pteromalinae</taxon>
        <taxon>Trichomalopsis</taxon>
    </lineage>
</organism>
<dbReference type="AlphaFoldDB" id="A0A232FJX0"/>
<sequence>RGSLSEKRDTFVHLSFSRGERNDREDTPRQNYDGDFAFNEPERGYIQVRGAALTVRMRRFIDLSVDEEEEEAKKKKRKKSIDDTNKSWSVCAHYTQKPPLGLSGVKTSRGEMYLGSSRGFFSKYKEHRRPANDCHTHVRVSSRHYAPAARLISSYTA</sequence>
<gene>
    <name evidence="2" type="ORF">TSAR_002461</name>
</gene>
<keyword evidence="3" id="KW-1185">Reference proteome</keyword>
<dbReference type="EMBL" id="NNAY01000141">
    <property type="protein sequence ID" value="OXU30617.1"/>
    <property type="molecule type" value="Genomic_DNA"/>
</dbReference>
<feature type="compositionally biased region" description="Basic and acidic residues" evidence="1">
    <location>
        <begin position="18"/>
        <end position="28"/>
    </location>
</feature>
<comment type="caution">
    <text evidence="2">The sequence shown here is derived from an EMBL/GenBank/DDBJ whole genome shotgun (WGS) entry which is preliminary data.</text>
</comment>
<evidence type="ECO:0000256" key="1">
    <source>
        <dbReference type="SAM" id="MobiDB-lite"/>
    </source>
</evidence>
<feature type="region of interest" description="Disordered" evidence="1">
    <location>
        <begin position="1"/>
        <end position="35"/>
    </location>
</feature>
<evidence type="ECO:0000313" key="2">
    <source>
        <dbReference type="EMBL" id="OXU30617.1"/>
    </source>
</evidence>
<dbReference type="Proteomes" id="UP000215335">
    <property type="component" value="Unassembled WGS sequence"/>
</dbReference>
<feature type="compositionally biased region" description="Basic and acidic residues" evidence="1">
    <location>
        <begin position="1"/>
        <end position="11"/>
    </location>
</feature>
<accession>A0A232FJX0</accession>